<dbReference type="VEuPathDB" id="FungiDB:F4678DRAFT_323414"/>
<evidence type="ECO:0000313" key="3">
    <source>
        <dbReference type="EMBL" id="KAJ3577876.1"/>
    </source>
</evidence>
<accession>A0A9W8NIQ5</accession>
<sequence length="304" mass="33330">MGLQNTLAINRLSSAPSIIPRVWNAGGGRKTLLSPSILLAVITLLPAAYSAYVLRQAAARTTATASISPPDPAVLRSTGDGEVEGPETDNVSSAIPSYVLAALELYVIGRERIVSEAVPLKRLLAEFHEEMGNRRARMEEKNEGEVGERGLLETYLGTTMRMFTWTPQAFLMKAMVSRLPGGERHAETFSAEYLDACRFQPGDRVCGVYVVRSRVASDDGERVFLDLSAPEGWKGPVVTGVLDCGYVLGEENGEKVVKFVNETVLWRTKDAKPTLLEGKVSRYLHTAMIGWMMVRGVEAVTRKR</sequence>
<organism evidence="3 4">
    <name type="scientific">Xylaria arbuscula</name>
    <dbReference type="NCBI Taxonomy" id="114810"/>
    <lineage>
        <taxon>Eukaryota</taxon>
        <taxon>Fungi</taxon>
        <taxon>Dikarya</taxon>
        <taxon>Ascomycota</taxon>
        <taxon>Pezizomycotina</taxon>
        <taxon>Sordariomycetes</taxon>
        <taxon>Xylariomycetidae</taxon>
        <taxon>Xylariales</taxon>
        <taxon>Xylariaceae</taxon>
        <taxon>Xylaria</taxon>
    </lineage>
</organism>
<keyword evidence="4" id="KW-1185">Reference proteome</keyword>
<evidence type="ECO:0000313" key="4">
    <source>
        <dbReference type="Proteomes" id="UP001148614"/>
    </source>
</evidence>
<feature type="region of interest" description="Disordered" evidence="1">
    <location>
        <begin position="65"/>
        <end position="90"/>
    </location>
</feature>
<protein>
    <submittedName>
        <fullName evidence="3">Uncharacterized protein</fullName>
    </submittedName>
</protein>
<evidence type="ECO:0000256" key="2">
    <source>
        <dbReference type="SAM" id="Phobius"/>
    </source>
</evidence>
<feature type="transmembrane region" description="Helical" evidence="2">
    <location>
        <begin position="32"/>
        <end position="54"/>
    </location>
</feature>
<keyword evidence="2" id="KW-1133">Transmembrane helix</keyword>
<dbReference type="EMBL" id="JANPWZ010000296">
    <property type="protein sequence ID" value="KAJ3577876.1"/>
    <property type="molecule type" value="Genomic_DNA"/>
</dbReference>
<comment type="caution">
    <text evidence="3">The sequence shown here is derived from an EMBL/GenBank/DDBJ whole genome shotgun (WGS) entry which is preliminary data.</text>
</comment>
<keyword evidence="2" id="KW-0472">Membrane</keyword>
<keyword evidence="2" id="KW-0812">Transmembrane</keyword>
<dbReference type="Proteomes" id="UP001148614">
    <property type="component" value="Unassembled WGS sequence"/>
</dbReference>
<gene>
    <name evidence="3" type="ORF">NPX13_g2692</name>
</gene>
<dbReference type="AlphaFoldDB" id="A0A9W8NIQ5"/>
<proteinExistence type="predicted"/>
<name>A0A9W8NIQ5_9PEZI</name>
<reference evidence="3" key="1">
    <citation type="submission" date="2022-07" db="EMBL/GenBank/DDBJ databases">
        <title>Genome Sequence of Xylaria arbuscula.</title>
        <authorList>
            <person name="Buettner E."/>
        </authorList>
    </citation>
    <scope>NUCLEOTIDE SEQUENCE</scope>
    <source>
        <strain evidence="3">VT107</strain>
    </source>
</reference>
<evidence type="ECO:0000256" key="1">
    <source>
        <dbReference type="SAM" id="MobiDB-lite"/>
    </source>
</evidence>